<dbReference type="InterPro" id="IPR026022">
    <property type="entry name" value="PhoU_dom"/>
</dbReference>
<dbReference type="AlphaFoldDB" id="E3D001"/>
<dbReference type="GO" id="GO:0006817">
    <property type="term" value="P:phosphate ion transport"/>
    <property type="evidence" value="ECO:0007669"/>
    <property type="project" value="UniProtKB-KW"/>
</dbReference>
<dbReference type="GO" id="GO:0045936">
    <property type="term" value="P:negative regulation of phosphate metabolic process"/>
    <property type="evidence" value="ECO:0007669"/>
    <property type="project" value="InterPro"/>
</dbReference>
<dbReference type="SUPFAM" id="SSF109755">
    <property type="entry name" value="PhoU-like"/>
    <property type="match status" value="1"/>
</dbReference>
<organism evidence="9 10">
    <name type="scientific">Aminomonas paucivorans DSM 12260</name>
    <dbReference type="NCBI Taxonomy" id="584708"/>
    <lineage>
        <taxon>Bacteria</taxon>
        <taxon>Thermotogati</taxon>
        <taxon>Synergistota</taxon>
        <taxon>Synergistia</taxon>
        <taxon>Synergistales</taxon>
        <taxon>Synergistaceae</taxon>
        <taxon>Aminomonas</taxon>
    </lineage>
</organism>
<dbReference type="RefSeq" id="WP_006300087.1">
    <property type="nucleotide sequence ID" value="NZ_CM001022.1"/>
</dbReference>
<dbReference type="GO" id="GO:0005737">
    <property type="term" value="C:cytoplasm"/>
    <property type="evidence" value="ECO:0007669"/>
    <property type="project" value="UniProtKB-SubCell"/>
</dbReference>
<comment type="similarity">
    <text evidence="2 7">Belongs to the PhoU family.</text>
</comment>
<evidence type="ECO:0000313" key="10">
    <source>
        <dbReference type="Proteomes" id="UP000005096"/>
    </source>
</evidence>
<name>E3D001_9BACT</name>
<keyword evidence="4 7" id="KW-0813">Transport</keyword>
<keyword evidence="6 7" id="KW-0592">Phosphate transport</keyword>
<comment type="subunit">
    <text evidence="3 7">Homodimer.</text>
</comment>
<evidence type="ECO:0000256" key="2">
    <source>
        <dbReference type="ARBA" id="ARBA00008107"/>
    </source>
</evidence>
<evidence type="ECO:0000259" key="8">
    <source>
        <dbReference type="Pfam" id="PF01895"/>
    </source>
</evidence>
<dbReference type="OrthoDB" id="9814256at2"/>
<evidence type="ECO:0000313" key="9">
    <source>
        <dbReference type="EMBL" id="EFQ22933.1"/>
    </source>
</evidence>
<dbReference type="GO" id="GO:0030643">
    <property type="term" value="P:intracellular phosphate ion homeostasis"/>
    <property type="evidence" value="ECO:0007669"/>
    <property type="project" value="InterPro"/>
</dbReference>
<dbReference type="PaxDb" id="584708-Apau_0499"/>
<evidence type="ECO:0000256" key="4">
    <source>
        <dbReference type="ARBA" id="ARBA00022448"/>
    </source>
</evidence>
<dbReference type="STRING" id="584708.Apau_0499"/>
<dbReference type="EMBL" id="CM001022">
    <property type="protein sequence ID" value="EFQ22933.1"/>
    <property type="molecule type" value="Genomic_DNA"/>
</dbReference>
<dbReference type="Pfam" id="PF01895">
    <property type="entry name" value="PhoU"/>
    <property type="match status" value="2"/>
</dbReference>
<evidence type="ECO:0000256" key="6">
    <source>
        <dbReference type="ARBA" id="ARBA00022592"/>
    </source>
</evidence>
<dbReference type="InterPro" id="IPR028366">
    <property type="entry name" value="PhoU"/>
</dbReference>
<dbReference type="Gene3D" id="1.20.58.220">
    <property type="entry name" value="Phosphate transport system protein phou homolog 2, domain 2"/>
    <property type="match status" value="1"/>
</dbReference>
<evidence type="ECO:0000256" key="5">
    <source>
        <dbReference type="ARBA" id="ARBA00022490"/>
    </source>
</evidence>
<dbReference type="Proteomes" id="UP000005096">
    <property type="component" value="Chromosome"/>
</dbReference>
<feature type="domain" description="PhoU" evidence="8">
    <location>
        <begin position="132"/>
        <end position="220"/>
    </location>
</feature>
<keyword evidence="5 7" id="KW-0963">Cytoplasm</keyword>
<feature type="domain" description="PhoU" evidence="8">
    <location>
        <begin position="29"/>
        <end position="115"/>
    </location>
</feature>
<accession>E3D001</accession>
<protein>
    <recommendedName>
        <fullName evidence="7">Phosphate-specific transport system accessory protein PhoU</fullName>
    </recommendedName>
</protein>
<reference evidence="9 10" key="1">
    <citation type="journal article" date="2010" name="Stand. Genomic Sci.">
        <title>Non-contiguous finished genome sequence of Aminomonas paucivorans type strain (GLU-3).</title>
        <authorList>
            <person name="Pitluck S."/>
            <person name="Yasawong M."/>
            <person name="Held B."/>
            <person name="Lapidus A."/>
            <person name="Nolan M."/>
            <person name="Copeland A."/>
            <person name="Lucas S."/>
            <person name="Del Rio T.G."/>
            <person name="Tice H."/>
            <person name="Cheng J.F."/>
            <person name="Chertkov O."/>
            <person name="Goodwin L."/>
            <person name="Tapia R."/>
            <person name="Han C."/>
            <person name="Liolios K."/>
            <person name="Ivanova N."/>
            <person name="Mavromatis K."/>
            <person name="Ovchinnikova G."/>
            <person name="Pati A."/>
            <person name="Chen A."/>
            <person name="Palaniappan K."/>
            <person name="Land M."/>
            <person name="Hauser L."/>
            <person name="Chang Y.J."/>
            <person name="Jeffries C.D."/>
            <person name="Pukall R."/>
            <person name="Spring S."/>
            <person name="Rohde M."/>
            <person name="Sikorski J."/>
            <person name="Goker M."/>
            <person name="Woyke T."/>
            <person name="Bristow J."/>
            <person name="Eisen J.A."/>
            <person name="Markowitz V."/>
            <person name="Hugenholtz P."/>
            <person name="Kyrpides N.C."/>
            <person name="Klenk H.P."/>
        </authorList>
    </citation>
    <scope>NUCLEOTIDE SEQUENCE [LARGE SCALE GENOMIC DNA]</scope>
    <source>
        <strain evidence="9 10">DSM 12260</strain>
    </source>
</reference>
<proteinExistence type="inferred from homology"/>
<comment type="function">
    <text evidence="7">Plays a role in the regulation of phosphate uptake.</text>
</comment>
<dbReference type="eggNOG" id="COG0704">
    <property type="taxonomic scope" value="Bacteria"/>
</dbReference>
<dbReference type="InterPro" id="IPR038078">
    <property type="entry name" value="PhoU-like_sf"/>
</dbReference>
<comment type="subcellular location">
    <subcellularLocation>
        <location evidence="1 7">Cytoplasm</location>
    </subcellularLocation>
</comment>
<sequence length="243" mass="27156">MSFFRREPDPGADERFFGRDRQGLVEMVVRMGALVRENLESAVRGLTERDEAAALAGASGDDGVDEMEVQVEQECLRLLALRQPVREDLRFVFAVLRIVKDLERMGDEAENVAEEALRLFPEPAPLPLEGPLRRMGELCFEMVDDALDALVRGDAPLAERVVRRDDDVDALWFQVREDTVRLLGTCPPEGESGARRTLTELSAARHLERVGDHATNVAELAFFVLTGKRLREERPAPPPAPEA</sequence>
<dbReference type="PIRSF" id="PIRSF003107">
    <property type="entry name" value="PhoU"/>
    <property type="match status" value="1"/>
</dbReference>
<gene>
    <name evidence="9" type="ORF">Apau_0499</name>
</gene>
<dbReference type="PANTHER" id="PTHR42930:SF3">
    <property type="entry name" value="PHOSPHATE-SPECIFIC TRANSPORT SYSTEM ACCESSORY PROTEIN PHOU"/>
    <property type="match status" value="1"/>
</dbReference>
<dbReference type="FunFam" id="1.20.58.220:FF:000004">
    <property type="entry name" value="Phosphate-specific transport system accessory protein PhoU"/>
    <property type="match status" value="1"/>
</dbReference>
<dbReference type="NCBIfam" id="TIGR02135">
    <property type="entry name" value="phoU_full"/>
    <property type="match status" value="1"/>
</dbReference>
<dbReference type="PANTHER" id="PTHR42930">
    <property type="entry name" value="PHOSPHATE-SPECIFIC TRANSPORT SYSTEM ACCESSORY PROTEIN PHOU"/>
    <property type="match status" value="1"/>
</dbReference>
<evidence type="ECO:0000256" key="7">
    <source>
        <dbReference type="PIRNR" id="PIRNR003107"/>
    </source>
</evidence>
<dbReference type="HOGENOM" id="CLU_078518_3_0_0"/>
<keyword evidence="10" id="KW-1185">Reference proteome</keyword>
<evidence type="ECO:0000256" key="3">
    <source>
        <dbReference type="ARBA" id="ARBA00011738"/>
    </source>
</evidence>
<evidence type="ECO:0000256" key="1">
    <source>
        <dbReference type="ARBA" id="ARBA00004496"/>
    </source>
</evidence>